<dbReference type="GO" id="GO:0043190">
    <property type="term" value="C:ATP-binding cassette (ABC) transporter complex"/>
    <property type="evidence" value="ECO:0007669"/>
    <property type="project" value="InterPro"/>
</dbReference>
<proteinExistence type="predicted"/>
<keyword evidence="2" id="KW-1003">Cell membrane</keyword>
<feature type="transmembrane region" description="Helical" evidence="6">
    <location>
        <begin position="53"/>
        <end position="79"/>
    </location>
</feature>
<dbReference type="Pfam" id="PF03739">
    <property type="entry name" value="LptF_LptG"/>
    <property type="match status" value="1"/>
</dbReference>
<dbReference type="GO" id="GO:0055085">
    <property type="term" value="P:transmembrane transport"/>
    <property type="evidence" value="ECO:0007669"/>
    <property type="project" value="InterPro"/>
</dbReference>
<evidence type="ECO:0000256" key="6">
    <source>
        <dbReference type="SAM" id="Phobius"/>
    </source>
</evidence>
<gene>
    <name evidence="7" type="primary">lptG</name>
    <name evidence="7" type="ORF">PFRI_27980</name>
</gene>
<dbReference type="PANTHER" id="PTHR33529:SF2">
    <property type="entry name" value="LIPOPOLYSACCHARIDE EXPORT SYSTEM PERMEASE PROTEIN LPTG"/>
    <property type="match status" value="1"/>
</dbReference>
<organism evidence="7 8">
    <name type="scientific">Planktotalea frisia</name>
    <dbReference type="NCBI Taxonomy" id="696762"/>
    <lineage>
        <taxon>Bacteria</taxon>
        <taxon>Pseudomonadati</taxon>
        <taxon>Pseudomonadota</taxon>
        <taxon>Alphaproteobacteria</taxon>
        <taxon>Rhodobacterales</taxon>
        <taxon>Paracoccaceae</taxon>
        <taxon>Planktotalea</taxon>
    </lineage>
</organism>
<keyword evidence="4 6" id="KW-1133">Transmembrane helix</keyword>
<evidence type="ECO:0000256" key="2">
    <source>
        <dbReference type="ARBA" id="ARBA00022475"/>
    </source>
</evidence>
<evidence type="ECO:0000256" key="5">
    <source>
        <dbReference type="ARBA" id="ARBA00023136"/>
    </source>
</evidence>
<feature type="transmembrane region" description="Helical" evidence="6">
    <location>
        <begin position="12"/>
        <end position="32"/>
    </location>
</feature>
<dbReference type="NCBIfam" id="TIGR04408">
    <property type="entry name" value="LptG_lptG"/>
    <property type="match status" value="1"/>
</dbReference>
<accession>A0A1L9NV14</accession>
<dbReference type="PANTHER" id="PTHR33529">
    <property type="entry name" value="SLR0882 PROTEIN-RELATED"/>
    <property type="match status" value="1"/>
</dbReference>
<comment type="caution">
    <text evidence="7">The sequence shown here is derived from an EMBL/GenBank/DDBJ whole genome shotgun (WGS) entry which is preliminary data.</text>
</comment>
<dbReference type="InterPro" id="IPR030923">
    <property type="entry name" value="LptG"/>
</dbReference>
<comment type="subcellular location">
    <subcellularLocation>
        <location evidence="1">Cell membrane</location>
        <topology evidence="1">Multi-pass membrane protein</topology>
    </subcellularLocation>
</comment>
<dbReference type="RefSeq" id="WP_072631318.1">
    <property type="nucleotide sequence ID" value="NZ_MLCB01000159.1"/>
</dbReference>
<dbReference type="STRING" id="696762.PFRI_27980"/>
<protein>
    <submittedName>
        <fullName evidence="7">Lipopolysaccharide export system permease protein LptG</fullName>
    </submittedName>
</protein>
<dbReference type="Proteomes" id="UP000184514">
    <property type="component" value="Unassembled WGS sequence"/>
</dbReference>
<reference evidence="7 8" key="1">
    <citation type="submission" date="2016-10" db="EMBL/GenBank/DDBJ databases">
        <title>Genome sequence of Planktotalea frisia SH6-1.</title>
        <authorList>
            <person name="Poehlein A."/>
            <person name="Bakenhus I."/>
            <person name="Voget S."/>
            <person name="Brinkhoff T."/>
            <person name="Simon M."/>
        </authorList>
    </citation>
    <scope>NUCLEOTIDE SEQUENCE [LARGE SCALE GENOMIC DNA]</scope>
    <source>
        <strain evidence="7 8">SH6-1</strain>
    </source>
</reference>
<evidence type="ECO:0000313" key="8">
    <source>
        <dbReference type="Proteomes" id="UP000184514"/>
    </source>
</evidence>
<evidence type="ECO:0000256" key="1">
    <source>
        <dbReference type="ARBA" id="ARBA00004651"/>
    </source>
</evidence>
<name>A0A1L9NV14_9RHOB</name>
<evidence type="ECO:0000256" key="4">
    <source>
        <dbReference type="ARBA" id="ARBA00022989"/>
    </source>
</evidence>
<dbReference type="AlphaFoldDB" id="A0A1L9NV14"/>
<keyword evidence="8" id="KW-1185">Reference proteome</keyword>
<feature type="transmembrane region" description="Helical" evidence="6">
    <location>
        <begin position="99"/>
        <end position="123"/>
    </location>
</feature>
<sequence>MILHFYFARRFIRVFLTTLFIFLAFLTLIDLVEQMRRFNSDNVSFTDVFFLTLLNAPAGIYQILPLVMILSSVSLFLTLARTSELVVTRSAGRSAFTTLASPMLVSAIIGVSAVTLFNPIVAATSKQFITLEREYKNQETSTVSIGRDGLWLRQGDVDGQTVIHARSAIEQMTTLNDVSFLQFDTNGQPRSHIVADQATLTQRGWQLQNAKQWALNTTDSPEETARINAHLLVPTSLTEERIRESFSEPSAISIWDMNSYINELEEAGFSARRHKVWFQMELARPLFLMAMVLVGAGFTMRHTRFGKTGVAVLAAVMLGFGLYYVRNFAQILGENGQLPTMIAAWTPPVASILLALGLLLHMEDG</sequence>
<keyword evidence="3 6" id="KW-0812">Transmembrane</keyword>
<dbReference type="InterPro" id="IPR005495">
    <property type="entry name" value="LptG/LptF_permease"/>
</dbReference>
<dbReference type="OrthoDB" id="9798468at2"/>
<evidence type="ECO:0000256" key="3">
    <source>
        <dbReference type="ARBA" id="ARBA00022692"/>
    </source>
</evidence>
<evidence type="ECO:0000313" key="7">
    <source>
        <dbReference type="EMBL" id="OJI93023.1"/>
    </source>
</evidence>
<feature type="transmembrane region" description="Helical" evidence="6">
    <location>
        <begin position="338"/>
        <end position="360"/>
    </location>
</feature>
<feature type="transmembrane region" description="Helical" evidence="6">
    <location>
        <begin position="305"/>
        <end position="326"/>
    </location>
</feature>
<dbReference type="EMBL" id="MLCB01000159">
    <property type="protein sequence ID" value="OJI93023.1"/>
    <property type="molecule type" value="Genomic_DNA"/>
</dbReference>
<keyword evidence="5 6" id="KW-0472">Membrane</keyword>
<dbReference type="GO" id="GO:0015920">
    <property type="term" value="P:lipopolysaccharide transport"/>
    <property type="evidence" value="ECO:0007669"/>
    <property type="project" value="TreeGrafter"/>
</dbReference>
<feature type="transmembrane region" description="Helical" evidence="6">
    <location>
        <begin position="282"/>
        <end position="299"/>
    </location>
</feature>